<organism evidence="3 4">
    <name type="scientific">Ophiocordyceps australis</name>
    <dbReference type="NCBI Taxonomy" id="1399860"/>
    <lineage>
        <taxon>Eukaryota</taxon>
        <taxon>Fungi</taxon>
        <taxon>Dikarya</taxon>
        <taxon>Ascomycota</taxon>
        <taxon>Pezizomycotina</taxon>
        <taxon>Sordariomycetes</taxon>
        <taxon>Hypocreomycetidae</taxon>
        <taxon>Hypocreales</taxon>
        <taxon>Ophiocordycipitaceae</taxon>
        <taxon>Ophiocordyceps</taxon>
    </lineage>
</organism>
<dbReference type="InterPro" id="IPR025110">
    <property type="entry name" value="AMP-bd_C"/>
</dbReference>
<comment type="caution">
    <text evidence="3">The sequence shown here is derived from an EMBL/GenBank/DDBJ whole genome shotgun (WGS) entry which is preliminary data.</text>
</comment>
<dbReference type="Gene3D" id="3.30.300.30">
    <property type="match status" value="1"/>
</dbReference>
<evidence type="ECO:0000256" key="1">
    <source>
        <dbReference type="SAM" id="SignalP"/>
    </source>
</evidence>
<dbReference type="PANTHER" id="PTHR43347:SF3">
    <property type="entry name" value="ACYL-COA SYNTHETASE SHORT-CHAIN FAMILY MEMBER 3, MITOCHONDRIAL"/>
    <property type="match status" value="1"/>
</dbReference>
<protein>
    <recommendedName>
        <fullName evidence="2">AMP-binding enzyme C-terminal domain-containing protein</fullName>
    </recommendedName>
</protein>
<reference evidence="3 4" key="1">
    <citation type="submission" date="2017-06" db="EMBL/GenBank/DDBJ databases">
        <title>Ant-infecting Ophiocordyceps genomes reveal a high diversity of potential behavioral manipulation genes and a possible major role for enterotoxins.</title>
        <authorList>
            <person name="De Bekker C."/>
            <person name="Evans H.C."/>
            <person name="Brachmann A."/>
            <person name="Hughes D.P."/>
        </authorList>
    </citation>
    <scope>NUCLEOTIDE SEQUENCE [LARGE SCALE GENOMIC DNA]</scope>
    <source>
        <strain evidence="3 4">Map64</strain>
    </source>
</reference>
<name>A0A2C5Y9C3_9HYPO</name>
<dbReference type="Proteomes" id="UP000226192">
    <property type="component" value="Unassembled WGS sequence"/>
</dbReference>
<dbReference type="GO" id="GO:0050218">
    <property type="term" value="F:propionate-CoA ligase activity"/>
    <property type="evidence" value="ECO:0007669"/>
    <property type="project" value="TreeGrafter"/>
</dbReference>
<dbReference type="STRING" id="1399860.A0A2C5Y9C3"/>
<feature type="domain" description="AMP-binding enzyme C-terminal" evidence="2">
    <location>
        <begin position="2"/>
        <end position="66"/>
    </location>
</feature>
<evidence type="ECO:0000313" key="3">
    <source>
        <dbReference type="EMBL" id="PHH64223.1"/>
    </source>
</evidence>
<dbReference type="AlphaFoldDB" id="A0A2C5Y9C3"/>
<proteinExistence type="predicted"/>
<feature type="chain" id="PRO_5012812752" description="AMP-binding enzyme C-terminal domain-containing protein" evidence="1">
    <location>
        <begin position="26"/>
        <end position="117"/>
    </location>
</feature>
<dbReference type="Pfam" id="PF13193">
    <property type="entry name" value="AMP-binding_C"/>
    <property type="match status" value="1"/>
</dbReference>
<dbReference type="InterPro" id="IPR045851">
    <property type="entry name" value="AMP-bd_C_sf"/>
</dbReference>
<keyword evidence="1" id="KW-0732">Signal</keyword>
<evidence type="ECO:0000259" key="2">
    <source>
        <dbReference type="Pfam" id="PF13193"/>
    </source>
</evidence>
<evidence type="ECO:0000313" key="4">
    <source>
        <dbReference type="Proteomes" id="UP000226192"/>
    </source>
</evidence>
<dbReference type="SUPFAM" id="SSF56801">
    <property type="entry name" value="Acetyl-CoA synthetase-like"/>
    <property type="match status" value="1"/>
</dbReference>
<dbReference type="EMBL" id="NJET01000034">
    <property type="protein sequence ID" value="PHH64223.1"/>
    <property type="molecule type" value="Genomic_DNA"/>
</dbReference>
<sequence length="117" mass="12723">MPHHLKGQLPFAFVTLTALPAQLSAAPRANISLEIQALVRKQVGAIASLGGIVYGKDIIPRTRSGKPLRRVLRQLLEQAVDGKLDGLLGDSGGEICQAQKRVKEFFDDRRLVGQAQQ</sequence>
<dbReference type="PANTHER" id="PTHR43347">
    <property type="entry name" value="ACYL-COA SYNTHETASE"/>
    <property type="match status" value="1"/>
</dbReference>
<feature type="signal peptide" evidence="1">
    <location>
        <begin position="1"/>
        <end position="25"/>
    </location>
</feature>
<keyword evidence="4" id="KW-1185">Reference proteome</keyword>
<gene>
    <name evidence="3" type="ORF">CDD81_4837</name>
</gene>
<dbReference type="OrthoDB" id="1706066at2759"/>
<accession>A0A2C5Y9C3</accession>